<dbReference type="SUPFAM" id="SSF46955">
    <property type="entry name" value="Putative DNA-binding domain"/>
    <property type="match status" value="1"/>
</dbReference>
<name>A0ABC9Q1T9_STAA5</name>
<organism evidence="4 5">
    <name type="scientific">Staphylococcus aureus subsp. aureus DR10</name>
    <dbReference type="NCBI Taxonomy" id="1155079"/>
    <lineage>
        <taxon>Bacteria</taxon>
        <taxon>Bacillati</taxon>
        <taxon>Bacillota</taxon>
        <taxon>Bacilli</taxon>
        <taxon>Bacillales</taxon>
        <taxon>Staphylococcaceae</taxon>
        <taxon>Staphylococcus</taxon>
    </lineage>
</organism>
<keyword evidence="2" id="KW-0812">Transmembrane</keyword>
<dbReference type="PANTHER" id="PTHR30204">
    <property type="entry name" value="REDOX-CYCLING DRUG-SENSING TRANSCRIPTIONAL ACTIVATOR SOXR"/>
    <property type="match status" value="1"/>
</dbReference>
<evidence type="ECO:0000313" key="4">
    <source>
        <dbReference type="EMBL" id="EIA14744.1"/>
    </source>
</evidence>
<dbReference type="InterPro" id="IPR000551">
    <property type="entry name" value="MerR-type_HTH_dom"/>
</dbReference>
<feature type="transmembrane region" description="Helical" evidence="2">
    <location>
        <begin position="172"/>
        <end position="190"/>
    </location>
</feature>
<dbReference type="Pfam" id="PF13411">
    <property type="entry name" value="MerR_1"/>
    <property type="match status" value="1"/>
</dbReference>
<feature type="transmembrane region" description="Helical" evidence="2">
    <location>
        <begin position="145"/>
        <end position="166"/>
    </location>
</feature>
<reference evidence="4 5" key="1">
    <citation type="journal article" date="2012" name="MBio">
        <title>Identification of a highly transmissible animal-independent Staphylococcus aureus ST398 clone with distinct genomic and cell adhesion properties.</title>
        <authorList>
            <person name="Uhlemann A.C."/>
            <person name="Porcella S.F."/>
            <person name="Trivedi S."/>
            <person name="Sullivan S.B."/>
            <person name="Hafer C."/>
            <person name="Kennedy A.D."/>
            <person name="Barbian K.D."/>
            <person name="McCarthy A.J."/>
            <person name="Street C."/>
            <person name="Hirschberg D.L."/>
            <person name="Lipkin W.I."/>
            <person name="Lindsay J.A."/>
            <person name="DeLeo F.R."/>
            <person name="Lowy F.D."/>
        </authorList>
    </citation>
    <scope>NUCLEOTIDE SEQUENCE [LARGE SCALE GENOMIC DNA]</scope>
    <source>
        <strain evidence="4 5">DR10</strain>
    </source>
</reference>
<gene>
    <name evidence="4" type="ORF">ST398NM02_2558</name>
</gene>
<evidence type="ECO:0000256" key="2">
    <source>
        <dbReference type="SAM" id="Phobius"/>
    </source>
</evidence>
<proteinExistence type="predicted"/>
<feature type="domain" description="HTH merR-type" evidence="3">
    <location>
        <begin position="6"/>
        <end position="75"/>
    </location>
</feature>
<dbReference type="SMART" id="SM00422">
    <property type="entry name" value="HTH_MERR"/>
    <property type="match status" value="1"/>
</dbReference>
<dbReference type="AlphaFoldDB" id="A0ABC9Q1T9"/>
<keyword evidence="2" id="KW-0472">Membrane</keyword>
<protein>
    <submittedName>
        <fullName evidence="4">Transcriptional regulator, MerR family</fullName>
    </submittedName>
</protein>
<dbReference type="GO" id="GO:0003677">
    <property type="term" value="F:DNA binding"/>
    <property type="evidence" value="ECO:0007669"/>
    <property type="project" value="UniProtKB-KW"/>
</dbReference>
<dbReference type="InterPro" id="IPR047057">
    <property type="entry name" value="MerR_fam"/>
</dbReference>
<evidence type="ECO:0000313" key="5">
    <source>
        <dbReference type="Proteomes" id="UP000003093"/>
    </source>
</evidence>
<dbReference type="PROSITE" id="PS50937">
    <property type="entry name" value="HTH_MERR_2"/>
    <property type="match status" value="1"/>
</dbReference>
<dbReference type="EMBL" id="AIDT01000003">
    <property type="protein sequence ID" value="EIA14744.1"/>
    <property type="molecule type" value="Genomic_DNA"/>
</dbReference>
<comment type="caution">
    <text evidence="4">The sequence shown here is derived from an EMBL/GenBank/DDBJ whole genome shotgun (WGS) entry which is preliminary data.</text>
</comment>
<evidence type="ECO:0000259" key="3">
    <source>
        <dbReference type="PROSITE" id="PS50937"/>
    </source>
</evidence>
<dbReference type="Proteomes" id="UP000003093">
    <property type="component" value="Unassembled WGS sequence"/>
</dbReference>
<sequence>MESMSNYSTGELAKLCNVTTRTIQYYDRKGILKPQGFTEGKRRVYTEQQRQTLELILLLKDLGCALSDIDMLLKGEGTLKTLNTLLTMKQQEINQQVKQQQAVLDKIKNVQYYVNEASTSPITHLKDIEHVMSKSAEMKSIRRNIWISAGIIGIIQYSSIISAILMKNKWPFLIALPFMISYGIGITIYYQRKVAYLCPNCQHIFSPSLWAVIKAKHTATTRRFECPNCHETHYCIEVPKTHMSTEQLEVPRTKNNN</sequence>
<keyword evidence="1" id="KW-0238">DNA-binding</keyword>
<accession>A0ABC9Q1T9</accession>
<dbReference type="Gene3D" id="1.10.1660.10">
    <property type="match status" value="1"/>
</dbReference>
<evidence type="ECO:0000256" key="1">
    <source>
        <dbReference type="ARBA" id="ARBA00023125"/>
    </source>
</evidence>
<keyword evidence="2" id="KW-1133">Transmembrane helix</keyword>
<dbReference type="PANTHER" id="PTHR30204:SF96">
    <property type="entry name" value="CHROMOSOME-ANCHORING PROTEIN RACA"/>
    <property type="match status" value="1"/>
</dbReference>
<dbReference type="InterPro" id="IPR009061">
    <property type="entry name" value="DNA-bd_dom_put_sf"/>
</dbReference>